<dbReference type="Pfam" id="PF08282">
    <property type="entry name" value="Hydrolase_3"/>
    <property type="match status" value="1"/>
</dbReference>
<protein>
    <submittedName>
        <fullName evidence="7">3-deoxy-D-manno-octulosonate 8-phosphate phosphatase (KDO 8-P phosphatase)</fullName>
        <ecNumber evidence="7">3.1.3.45</ecNumber>
    </submittedName>
</protein>
<organism evidence="7 8">
    <name type="scientific">Pectinatus haikarae</name>
    <dbReference type="NCBI Taxonomy" id="349096"/>
    <lineage>
        <taxon>Bacteria</taxon>
        <taxon>Bacillati</taxon>
        <taxon>Bacillota</taxon>
        <taxon>Negativicutes</taxon>
        <taxon>Selenomonadales</taxon>
        <taxon>Selenomonadaceae</taxon>
        <taxon>Pectinatus</taxon>
    </lineage>
</organism>
<dbReference type="SFLD" id="SFLDG01138">
    <property type="entry name" value="C1.6.2:_Deoxy-d-mannose-octulo"/>
    <property type="match status" value="1"/>
</dbReference>
<keyword evidence="8" id="KW-1185">Reference proteome</keyword>
<comment type="similarity">
    <text evidence="2">Belongs to the KdsC family.</text>
</comment>
<dbReference type="PIRSF" id="PIRSF006118">
    <property type="entry name" value="KDO8-P_Ptase"/>
    <property type="match status" value="1"/>
</dbReference>
<dbReference type="Proteomes" id="UP001239167">
    <property type="component" value="Unassembled WGS sequence"/>
</dbReference>
<evidence type="ECO:0000256" key="6">
    <source>
        <dbReference type="ARBA" id="ARBA00022842"/>
    </source>
</evidence>
<dbReference type="CDD" id="cd01630">
    <property type="entry name" value="HAD_KDO-like"/>
    <property type="match status" value="1"/>
</dbReference>
<proteinExistence type="inferred from homology"/>
<evidence type="ECO:0000313" key="8">
    <source>
        <dbReference type="Proteomes" id="UP001239167"/>
    </source>
</evidence>
<dbReference type="InterPro" id="IPR050793">
    <property type="entry name" value="CMP-NeuNAc_synthase"/>
</dbReference>
<accession>A0ABT9Y5J3</accession>
<comment type="cofactor">
    <cofactor evidence="1">
        <name>Mg(2+)</name>
        <dbReference type="ChEBI" id="CHEBI:18420"/>
    </cofactor>
</comment>
<keyword evidence="6" id="KW-0460">Magnesium</keyword>
<comment type="subunit">
    <text evidence="3">Homotetramer.</text>
</comment>
<dbReference type="InterPro" id="IPR006549">
    <property type="entry name" value="HAD-SF_hydro_IIIA"/>
</dbReference>
<evidence type="ECO:0000256" key="4">
    <source>
        <dbReference type="ARBA" id="ARBA00022723"/>
    </source>
</evidence>
<evidence type="ECO:0000256" key="5">
    <source>
        <dbReference type="ARBA" id="ARBA00022801"/>
    </source>
</evidence>
<evidence type="ECO:0000313" key="7">
    <source>
        <dbReference type="EMBL" id="MDQ0203095.1"/>
    </source>
</evidence>
<dbReference type="EC" id="3.1.3.45" evidence="7"/>
<dbReference type="InterPro" id="IPR010023">
    <property type="entry name" value="KdsC_fam"/>
</dbReference>
<dbReference type="NCBIfam" id="TIGR01670">
    <property type="entry name" value="KdsC-phosphatas"/>
    <property type="match status" value="1"/>
</dbReference>
<evidence type="ECO:0000256" key="1">
    <source>
        <dbReference type="ARBA" id="ARBA00001946"/>
    </source>
</evidence>
<dbReference type="SFLD" id="SFLDG01136">
    <property type="entry name" value="C1.6:_Phosphoserine_Phosphatas"/>
    <property type="match status" value="1"/>
</dbReference>
<sequence length="190" mass="20846">MLLREGAEAHAAKVRMIIFDIDGVLSDGKLYYGSDGEAFKTFFVRDGLGISLARENGIKLAIITGRKSAIVETRGKELKFDAVYQGNLYKMKAYEELKANFAITDEQMAYIGDDIVDLPIMTKVGFPAAVGDAVEEVKKTAHFVSDFAGGYGAVRQIVEFILKAQGKWQSIITDYLNGGSSARMLDNKSQ</sequence>
<keyword evidence="4" id="KW-0479">Metal-binding</keyword>
<dbReference type="PANTHER" id="PTHR21485">
    <property type="entry name" value="HAD SUPERFAMILY MEMBERS CMAS AND KDSC"/>
    <property type="match status" value="1"/>
</dbReference>
<gene>
    <name evidence="7" type="ORF">J2S01_000802</name>
</gene>
<dbReference type="InterPro" id="IPR036412">
    <property type="entry name" value="HAD-like_sf"/>
</dbReference>
<dbReference type="Gene3D" id="3.40.50.1000">
    <property type="entry name" value="HAD superfamily/HAD-like"/>
    <property type="match status" value="1"/>
</dbReference>
<dbReference type="PANTHER" id="PTHR21485:SF3">
    <property type="entry name" value="N-ACYLNEURAMINATE CYTIDYLYLTRANSFERASE"/>
    <property type="match status" value="1"/>
</dbReference>
<dbReference type="GO" id="GO:0019143">
    <property type="term" value="F:3-deoxy-manno-octulosonate-8-phosphatase activity"/>
    <property type="evidence" value="ECO:0007669"/>
    <property type="project" value="UniProtKB-EC"/>
</dbReference>
<reference evidence="7 8" key="1">
    <citation type="submission" date="2023-07" db="EMBL/GenBank/DDBJ databases">
        <title>Genomic Encyclopedia of Type Strains, Phase IV (KMG-IV): sequencing the most valuable type-strain genomes for metagenomic binning, comparative biology and taxonomic classification.</title>
        <authorList>
            <person name="Goeker M."/>
        </authorList>
    </citation>
    <scope>NUCLEOTIDE SEQUENCE [LARGE SCALE GENOMIC DNA]</scope>
    <source>
        <strain evidence="7 8">DSM 16980</strain>
    </source>
</reference>
<evidence type="ECO:0000256" key="2">
    <source>
        <dbReference type="ARBA" id="ARBA00005893"/>
    </source>
</evidence>
<dbReference type="SUPFAM" id="SSF56784">
    <property type="entry name" value="HAD-like"/>
    <property type="match status" value="1"/>
</dbReference>
<name>A0ABT9Y5J3_9FIRM</name>
<evidence type="ECO:0000256" key="3">
    <source>
        <dbReference type="ARBA" id="ARBA00011881"/>
    </source>
</evidence>
<keyword evidence="5 7" id="KW-0378">Hydrolase</keyword>
<dbReference type="RefSeq" id="WP_196603518.1">
    <property type="nucleotide sequence ID" value="NZ_CP116940.1"/>
</dbReference>
<dbReference type="NCBIfam" id="TIGR01662">
    <property type="entry name" value="HAD-SF-IIIA"/>
    <property type="match status" value="1"/>
</dbReference>
<dbReference type="EMBL" id="JAUSUE010000004">
    <property type="protein sequence ID" value="MDQ0203095.1"/>
    <property type="molecule type" value="Genomic_DNA"/>
</dbReference>
<dbReference type="SFLD" id="SFLDS00003">
    <property type="entry name" value="Haloacid_Dehalogenase"/>
    <property type="match status" value="1"/>
</dbReference>
<dbReference type="InterPro" id="IPR023214">
    <property type="entry name" value="HAD_sf"/>
</dbReference>
<comment type="caution">
    <text evidence="7">The sequence shown here is derived from an EMBL/GenBank/DDBJ whole genome shotgun (WGS) entry which is preliminary data.</text>
</comment>